<gene>
    <name evidence="2" type="ORF">AJAP_12835</name>
</gene>
<dbReference type="RefSeq" id="WP_038510947.1">
    <property type="nucleotide sequence ID" value="NZ_CP008953.1"/>
</dbReference>
<sequence>MSGGFTAATDALSSASKNIGKLTEQLLEDNPDLSNTPVNAAGFGQAHGDHAKKYTDGVAALWASVQGYSTTLGSFGTNLGTAGTAYGTNEDEQKNKITKTGMR</sequence>
<dbReference type="KEGG" id="aja:AJAP_12835"/>
<accession>A0A075UR19</accession>
<dbReference type="eggNOG" id="ENOG5031Y0E">
    <property type="taxonomic scope" value="Bacteria"/>
</dbReference>
<name>A0A075UR19_9PSEU</name>
<evidence type="ECO:0000313" key="3">
    <source>
        <dbReference type="Proteomes" id="UP000028492"/>
    </source>
</evidence>
<feature type="region of interest" description="Disordered" evidence="1">
    <location>
        <begin position="26"/>
        <end position="47"/>
    </location>
</feature>
<proteinExistence type="predicted"/>
<dbReference type="STRING" id="208439.AJAP_12835"/>
<evidence type="ECO:0000256" key="1">
    <source>
        <dbReference type="SAM" id="MobiDB-lite"/>
    </source>
</evidence>
<dbReference type="EMBL" id="CP008953">
    <property type="protein sequence ID" value="AIG75448.1"/>
    <property type="molecule type" value="Genomic_DNA"/>
</dbReference>
<dbReference type="AlphaFoldDB" id="A0A075UR19"/>
<dbReference type="HOGENOM" id="CLU_2257815_0_0_11"/>
<evidence type="ECO:0000313" key="2">
    <source>
        <dbReference type="EMBL" id="AIG75448.1"/>
    </source>
</evidence>
<reference evidence="2 3" key="1">
    <citation type="journal article" date="2014" name="J. Biotechnol.">
        <title>Complete genome sequence of the actinobacterium Amycolatopsis japonica MG417-CF17(T) (=DSM 44213T) producing (S,S)-N,N'-ethylenediaminedisuccinic acid.</title>
        <authorList>
            <person name="Stegmann E."/>
            <person name="Albersmeier A."/>
            <person name="Spohn M."/>
            <person name="Gert H."/>
            <person name="Weber T."/>
            <person name="Wohlleben W."/>
            <person name="Kalinowski J."/>
            <person name="Ruckert C."/>
        </authorList>
    </citation>
    <scope>NUCLEOTIDE SEQUENCE [LARGE SCALE GENOMIC DNA]</scope>
    <source>
        <strain evidence="3">MG417-CF17 (DSM 44213)</strain>
    </source>
</reference>
<dbReference type="Proteomes" id="UP000028492">
    <property type="component" value="Chromosome"/>
</dbReference>
<feature type="region of interest" description="Disordered" evidence="1">
    <location>
        <begin position="81"/>
        <end position="103"/>
    </location>
</feature>
<keyword evidence="3" id="KW-1185">Reference proteome</keyword>
<organism evidence="2 3">
    <name type="scientific">Amycolatopsis japonica</name>
    <dbReference type="NCBI Taxonomy" id="208439"/>
    <lineage>
        <taxon>Bacteria</taxon>
        <taxon>Bacillati</taxon>
        <taxon>Actinomycetota</taxon>
        <taxon>Actinomycetes</taxon>
        <taxon>Pseudonocardiales</taxon>
        <taxon>Pseudonocardiaceae</taxon>
        <taxon>Amycolatopsis</taxon>
        <taxon>Amycolatopsis japonica group</taxon>
    </lineage>
</organism>
<protein>
    <submittedName>
        <fullName evidence="2">Uncharacterized protein</fullName>
    </submittedName>
</protein>